<protein>
    <submittedName>
        <fullName evidence="1">Uncharacterized protein</fullName>
    </submittedName>
</protein>
<evidence type="ECO:0000313" key="2">
    <source>
        <dbReference type="Proteomes" id="UP001187425"/>
    </source>
</evidence>
<comment type="caution">
    <text evidence="1">The sequence shown here is derived from an EMBL/GenBank/DDBJ whole genome shotgun (WGS) entry which is preliminary data.</text>
</comment>
<reference evidence="1 2" key="1">
    <citation type="submission" date="2023-10" db="EMBL/GenBank/DDBJ databases">
        <title>A new tool for lettuce pathogen research.</title>
        <authorList>
            <person name="Horton K.N."/>
            <person name="Cseke L.J."/>
            <person name="Badiwe M."/>
            <person name="Tesfaye D."/>
            <person name="Klein A."/>
            <person name="Su J."/>
            <person name="Potnis N."/>
            <person name="Gassmann W."/>
        </authorList>
    </citation>
    <scope>NUCLEOTIDE SEQUENCE [LARGE SCALE GENOMIC DNA]</scope>
    <source>
        <strain evidence="1 2">JSKH1901</strain>
    </source>
</reference>
<dbReference type="Proteomes" id="UP001187425">
    <property type="component" value="Unassembled WGS sequence"/>
</dbReference>
<name>A0AAW8ZS00_9XANT</name>
<dbReference type="AlphaFoldDB" id="A0AAW8ZS00"/>
<evidence type="ECO:0000313" key="1">
    <source>
        <dbReference type="EMBL" id="MDV7249905.1"/>
    </source>
</evidence>
<proteinExistence type="predicted"/>
<accession>A0AAW8ZS00</accession>
<dbReference type="EMBL" id="JAWMQI010000068">
    <property type="protein sequence ID" value="MDV7249905.1"/>
    <property type="molecule type" value="Genomic_DNA"/>
</dbReference>
<dbReference type="RefSeq" id="WP_233370899.1">
    <property type="nucleotide sequence ID" value="NZ_JAJTZO010000079.1"/>
</dbReference>
<sequence length="103" mass="11320">MNSGIQITARSVNIVRGDPSVDASLEAVEVNLSAAPSPRWQACFQFVAQDRQGSLWRERPQFDRDVLRLLAVKGQVAAIRQEIPDLVSAASRLSFAQGLIDSR</sequence>
<gene>
    <name evidence="1" type="ORF">R4K57_16135</name>
</gene>
<organism evidence="1 2">
    <name type="scientific">Xanthomonas hortorum pv. vitians</name>
    <dbReference type="NCBI Taxonomy" id="83224"/>
    <lineage>
        <taxon>Bacteria</taxon>
        <taxon>Pseudomonadati</taxon>
        <taxon>Pseudomonadota</taxon>
        <taxon>Gammaproteobacteria</taxon>
        <taxon>Lysobacterales</taxon>
        <taxon>Lysobacteraceae</taxon>
        <taxon>Xanthomonas</taxon>
    </lineage>
</organism>